<evidence type="ECO:0000256" key="7">
    <source>
        <dbReference type="ARBA" id="ARBA00023239"/>
    </source>
</evidence>
<comment type="similarity">
    <text evidence="9">Belongs to the TrpA family.</text>
</comment>
<comment type="subunit">
    <text evidence="2">Tetramer of two alpha and two beta chains.</text>
</comment>
<dbReference type="PANTHER" id="PTHR43406:SF1">
    <property type="entry name" value="TRYPTOPHAN SYNTHASE ALPHA CHAIN, CHLOROPLASTIC"/>
    <property type="match status" value="1"/>
</dbReference>
<gene>
    <name evidence="11" type="primary">trpA</name>
    <name evidence="11" type="ORF">AB0K36_14510</name>
</gene>
<evidence type="ECO:0000256" key="4">
    <source>
        <dbReference type="ARBA" id="ARBA00022605"/>
    </source>
</evidence>
<organism evidence="11 12">
    <name type="scientific">Streptomyces kurssanovii</name>
    <dbReference type="NCBI Taxonomy" id="67312"/>
    <lineage>
        <taxon>Bacteria</taxon>
        <taxon>Bacillati</taxon>
        <taxon>Actinomycetota</taxon>
        <taxon>Actinomycetes</taxon>
        <taxon>Kitasatosporales</taxon>
        <taxon>Streptomycetaceae</taxon>
        <taxon>Streptomyces</taxon>
    </lineage>
</organism>
<dbReference type="EMBL" id="JBFAQK010000016">
    <property type="protein sequence ID" value="MEV4681979.1"/>
    <property type="molecule type" value="Genomic_DNA"/>
</dbReference>
<comment type="caution">
    <text evidence="11">The sequence shown here is derived from an EMBL/GenBank/DDBJ whole genome shotgun (WGS) entry which is preliminary data.</text>
</comment>
<feature type="compositionally biased region" description="Low complexity" evidence="10">
    <location>
        <begin position="10"/>
        <end position="81"/>
    </location>
</feature>
<dbReference type="Proteomes" id="UP001552521">
    <property type="component" value="Unassembled WGS sequence"/>
</dbReference>
<dbReference type="GO" id="GO:0004834">
    <property type="term" value="F:tryptophan synthase activity"/>
    <property type="evidence" value="ECO:0007669"/>
    <property type="project" value="UniProtKB-EC"/>
</dbReference>
<dbReference type="RefSeq" id="WP_364593176.1">
    <property type="nucleotide sequence ID" value="NZ_JBFAQK010000016.1"/>
</dbReference>
<keyword evidence="5" id="KW-0822">Tryptophan biosynthesis</keyword>
<reference evidence="11 12" key="1">
    <citation type="submission" date="2024-06" db="EMBL/GenBank/DDBJ databases">
        <title>The Natural Products Discovery Center: Release of the First 8490 Sequenced Strains for Exploring Actinobacteria Biosynthetic Diversity.</title>
        <authorList>
            <person name="Kalkreuter E."/>
            <person name="Kautsar S.A."/>
            <person name="Yang D."/>
            <person name="Bader C.D."/>
            <person name="Teijaro C.N."/>
            <person name="Fluegel L."/>
            <person name="Davis C.M."/>
            <person name="Simpson J.R."/>
            <person name="Lauterbach L."/>
            <person name="Steele A.D."/>
            <person name="Gui C."/>
            <person name="Meng S."/>
            <person name="Li G."/>
            <person name="Viehrig K."/>
            <person name="Ye F."/>
            <person name="Su P."/>
            <person name="Kiefer A.F."/>
            <person name="Nichols A."/>
            <person name="Cepeda A.J."/>
            <person name="Yan W."/>
            <person name="Fan B."/>
            <person name="Jiang Y."/>
            <person name="Adhikari A."/>
            <person name="Zheng C.-J."/>
            <person name="Schuster L."/>
            <person name="Cowan T.M."/>
            <person name="Smanski M.J."/>
            <person name="Chevrette M.G."/>
            <person name="De Carvalho L.P.S."/>
            <person name="Shen B."/>
        </authorList>
    </citation>
    <scope>NUCLEOTIDE SEQUENCE [LARGE SCALE GENOMIC DNA]</scope>
    <source>
        <strain evidence="11 12">NPDC049344</strain>
    </source>
</reference>
<evidence type="ECO:0000256" key="6">
    <source>
        <dbReference type="ARBA" id="ARBA00023141"/>
    </source>
</evidence>
<keyword evidence="12" id="KW-1185">Reference proteome</keyword>
<dbReference type="InterPro" id="IPR013785">
    <property type="entry name" value="Aldolase_TIM"/>
</dbReference>
<dbReference type="Gene3D" id="3.20.20.70">
    <property type="entry name" value="Aldolase class I"/>
    <property type="match status" value="1"/>
</dbReference>
<evidence type="ECO:0000256" key="2">
    <source>
        <dbReference type="ARBA" id="ARBA00011270"/>
    </source>
</evidence>
<dbReference type="InterPro" id="IPR011060">
    <property type="entry name" value="RibuloseP-bd_barrel"/>
</dbReference>
<accession>A0ABV3HTS4</accession>
<comment type="catalytic activity">
    <reaction evidence="8">
        <text>(1S,2R)-1-C-(indol-3-yl)glycerol 3-phosphate + L-serine = D-glyceraldehyde 3-phosphate + L-tryptophan + H2O</text>
        <dbReference type="Rhea" id="RHEA:10532"/>
        <dbReference type="ChEBI" id="CHEBI:15377"/>
        <dbReference type="ChEBI" id="CHEBI:33384"/>
        <dbReference type="ChEBI" id="CHEBI:57912"/>
        <dbReference type="ChEBI" id="CHEBI:58866"/>
        <dbReference type="ChEBI" id="CHEBI:59776"/>
        <dbReference type="EC" id="4.2.1.20"/>
    </reaction>
</comment>
<dbReference type="NCBIfam" id="TIGR00262">
    <property type="entry name" value="trpA"/>
    <property type="match status" value="1"/>
</dbReference>
<dbReference type="PANTHER" id="PTHR43406">
    <property type="entry name" value="TRYPTOPHAN SYNTHASE, ALPHA CHAIN"/>
    <property type="match status" value="1"/>
</dbReference>
<name>A0ABV3HTS4_9ACTN</name>
<keyword evidence="6" id="KW-0057">Aromatic amino acid biosynthesis</keyword>
<evidence type="ECO:0000256" key="8">
    <source>
        <dbReference type="ARBA" id="ARBA00049047"/>
    </source>
</evidence>
<protein>
    <recommendedName>
        <fullName evidence="3">tryptophan synthase</fullName>
        <ecNumber evidence="3">4.2.1.20</ecNumber>
    </recommendedName>
</protein>
<dbReference type="SUPFAM" id="SSF51366">
    <property type="entry name" value="Ribulose-phoshate binding barrel"/>
    <property type="match status" value="1"/>
</dbReference>
<evidence type="ECO:0000313" key="12">
    <source>
        <dbReference type="Proteomes" id="UP001552521"/>
    </source>
</evidence>
<feature type="region of interest" description="Disordered" evidence="10">
    <location>
        <begin position="1"/>
        <end position="90"/>
    </location>
</feature>
<evidence type="ECO:0000256" key="1">
    <source>
        <dbReference type="ARBA" id="ARBA00004733"/>
    </source>
</evidence>
<dbReference type="EC" id="4.2.1.20" evidence="3"/>
<sequence length="346" mass="34114">MSDPRPTPATGPAAAAGPAPTPAVGTGNGPAPATAPAPGNGAAPGNATATATAAAPGNGAAPGNATATATAAAPGNGAAPASRPGGFFTHAAPGRPGLALFLNAGDPPLDRLPDLAALLDESDIDCLELAVPFPGSVTDGPVIRRSADRALAHGTDLAAVLAAVARVRPSLKRLRIALLADFSHTVKGTAPGDFAAAVRDAGCDGLLLHGVPPRLRAAHYDAAHDAGLPLVTTCYAVSRPDAVAEAAAQATAYLYLVAHYGRSGTAAALDHDRLARSVAALRATATAPVAVGFGVRTRADTLLLQDLGADAAVVGSVGVARIEQALTEGGDPVEEFGSFVRELRGP</sequence>
<proteinExistence type="inferred from homology"/>
<evidence type="ECO:0000256" key="3">
    <source>
        <dbReference type="ARBA" id="ARBA00012043"/>
    </source>
</evidence>
<dbReference type="InterPro" id="IPR002028">
    <property type="entry name" value="Trp_synthase_suA"/>
</dbReference>
<dbReference type="Pfam" id="PF00290">
    <property type="entry name" value="Trp_syntA"/>
    <property type="match status" value="1"/>
</dbReference>
<keyword evidence="4" id="KW-0028">Amino-acid biosynthesis</keyword>
<evidence type="ECO:0000256" key="9">
    <source>
        <dbReference type="RuleBase" id="RU003662"/>
    </source>
</evidence>
<evidence type="ECO:0000256" key="5">
    <source>
        <dbReference type="ARBA" id="ARBA00022822"/>
    </source>
</evidence>
<keyword evidence="7 11" id="KW-0456">Lyase</keyword>
<evidence type="ECO:0000256" key="10">
    <source>
        <dbReference type="SAM" id="MobiDB-lite"/>
    </source>
</evidence>
<evidence type="ECO:0000313" key="11">
    <source>
        <dbReference type="EMBL" id="MEV4681979.1"/>
    </source>
</evidence>
<comment type="pathway">
    <text evidence="1">Amino-acid biosynthesis; L-tryptophan biosynthesis; L-tryptophan from chorismate: step 5/5.</text>
</comment>